<proteinExistence type="predicted"/>
<accession>E6Q0S4</accession>
<sequence>MTEAEVTIQHEASHIAIALFCGIGVLGASIVRASDGNPDGVKIASAGSEAQTRYSWCMFYRFPYHWETDVLGESVDSATFSCSKDLANFAEVAESLWSGKFEEAKLQIDKDCKRILKYAFIARAIEKFSAAFRNKPILTQSEIYDLWTSLIDTDSEANVKQPKPGS</sequence>
<gene>
    <name evidence="2" type="ORF">CARN4_0131</name>
</gene>
<dbReference type="EMBL" id="CABO01000006">
    <property type="protein sequence ID" value="CBI00784.1"/>
    <property type="molecule type" value="Genomic_DNA"/>
</dbReference>
<evidence type="ECO:0000313" key="2">
    <source>
        <dbReference type="EMBL" id="CBI00784.1"/>
    </source>
</evidence>
<organism evidence="2">
    <name type="scientific">mine drainage metagenome</name>
    <dbReference type="NCBI Taxonomy" id="410659"/>
    <lineage>
        <taxon>unclassified sequences</taxon>
        <taxon>metagenomes</taxon>
        <taxon>ecological metagenomes</taxon>
    </lineage>
</organism>
<name>E6Q0S4_9ZZZZ</name>
<feature type="transmembrane region" description="Helical" evidence="1">
    <location>
        <begin position="12"/>
        <end position="31"/>
    </location>
</feature>
<protein>
    <submittedName>
        <fullName evidence="2">Uncharacterized protein</fullName>
    </submittedName>
</protein>
<keyword evidence="1" id="KW-0812">Transmembrane</keyword>
<evidence type="ECO:0000256" key="1">
    <source>
        <dbReference type="SAM" id="Phobius"/>
    </source>
</evidence>
<keyword evidence="1" id="KW-1133">Transmembrane helix</keyword>
<keyword evidence="1" id="KW-0472">Membrane</keyword>
<dbReference type="AlphaFoldDB" id="E6Q0S4"/>
<reference evidence="2" key="1">
    <citation type="submission" date="2009-10" db="EMBL/GenBank/DDBJ databases">
        <title>Diversity of trophic interactions inside an arsenic-rich microbial ecosystem.</title>
        <authorList>
            <person name="Bertin P.N."/>
            <person name="Heinrich-Salmeron A."/>
            <person name="Pelletier E."/>
            <person name="Goulhen-Chollet F."/>
            <person name="Arsene-Ploetze F."/>
            <person name="Gallien S."/>
            <person name="Calteau A."/>
            <person name="Vallenet D."/>
            <person name="Casiot C."/>
            <person name="Chane-Woon-Ming B."/>
            <person name="Giloteaux L."/>
            <person name="Barakat M."/>
            <person name="Bonnefoy V."/>
            <person name="Bruneel O."/>
            <person name="Chandler M."/>
            <person name="Cleiss J."/>
            <person name="Duran R."/>
            <person name="Elbaz-Poulichet F."/>
            <person name="Fonknechten N."/>
            <person name="Lauga B."/>
            <person name="Mornico D."/>
            <person name="Ortet P."/>
            <person name="Schaeffer C."/>
            <person name="Siguier P."/>
            <person name="Alexander Thil Smith A."/>
            <person name="Van Dorsselaer A."/>
            <person name="Weissenbach J."/>
            <person name="Medigue C."/>
            <person name="Le Paslier D."/>
        </authorList>
    </citation>
    <scope>NUCLEOTIDE SEQUENCE</scope>
</reference>
<comment type="caution">
    <text evidence="2">The sequence shown here is derived from an EMBL/GenBank/DDBJ whole genome shotgun (WGS) entry which is preliminary data.</text>
</comment>